<comment type="catalytic activity">
    <reaction evidence="5">
        <text>glycyl-tRNA(Gly) + acetyl-CoA = N-acetylglycyl-tRNA(Gly) + CoA + H(+)</text>
        <dbReference type="Rhea" id="RHEA:81867"/>
        <dbReference type="Rhea" id="RHEA-COMP:9683"/>
        <dbReference type="Rhea" id="RHEA-COMP:19766"/>
        <dbReference type="ChEBI" id="CHEBI:15378"/>
        <dbReference type="ChEBI" id="CHEBI:57287"/>
        <dbReference type="ChEBI" id="CHEBI:57288"/>
        <dbReference type="ChEBI" id="CHEBI:78522"/>
        <dbReference type="ChEBI" id="CHEBI:232036"/>
    </reaction>
</comment>
<keyword evidence="2" id="KW-1277">Toxin-antitoxin system</keyword>
<feature type="domain" description="N-acetyltransferase" evidence="6">
    <location>
        <begin position="1"/>
        <end position="157"/>
    </location>
</feature>
<keyword evidence="3 7" id="KW-0808">Transferase</keyword>
<keyword evidence="8" id="KW-1185">Reference proteome</keyword>
<dbReference type="RefSeq" id="WP_184223626.1">
    <property type="nucleotide sequence ID" value="NZ_JACHIP010000024.1"/>
</dbReference>
<evidence type="ECO:0000259" key="6">
    <source>
        <dbReference type="PROSITE" id="PS51186"/>
    </source>
</evidence>
<name>A0A7W8E6A3_9BACT</name>
<evidence type="ECO:0000313" key="7">
    <source>
        <dbReference type="EMBL" id="MBB5060993.1"/>
    </source>
</evidence>
<dbReference type="InterPro" id="IPR016181">
    <property type="entry name" value="Acyl_CoA_acyltransferase"/>
</dbReference>
<protein>
    <submittedName>
        <fullName evidence="7">GNAT superfamily N-acetyltransferase</fullName>
    </submittedName>
</protein>
<evidence type="ECO:0000256" key="5">
    <source>
        <dbReference type="ARBA" id="ARBA00049880"/>
    </source>
</evidence>
<accession>A0A7W8E6A3</accession>
<evidence type="ECO:0000256" key="4">
    <source>
        <dbReference type="ARBA" id="ARBA00023315"/>
    </source>
</evidence>
<dbReference type="PANTHER" id="PTHR36449:SF1">
    <property type="entry name" value="ACETYLTRANSFERASE"/>
    <property type="match status" value="1"/>
</dbReference>
<evidence type="ECO:0000313" key="8">
    <source>
        <dbReference type="Proteomes" id="UP000540989"/>
    </source>
</evidence>
<sequence length="168" mass="18113">MELSAPAVLADHHNLTQFRSGEASLDEWLIKRARANQADGASRTFVVCEKNRVLGYYALASGSVSLAGLPGKFRRNMPDPIPVVMLGRLAVDLSLARKGVGRGLFKDAVQRVAHAADTIGIRGIVVHPISDDARAFYLKLGFSECVGDPRLMVVTLKDAREVLSSISA</sequence>
<dbReference type="PANTHER" id="PTHR36449">
    <property type="entry name" value="ACETYLTRANSFERASE-RELATED"/>
    <property type="match status" value="1"/>
</dbReference>
<dbReference type="Proteomes" id="UP000540989">
    <property type="component" value="Unassembled WGS sequence"/>
</dbReference>
<dbReference type="Gene3D" id="3.40.630.30">
    <property type="match status" value="1"/>
</dbReference>
<dbReference type="Pfam" id="PF00583">
    <property type="entry name" value="Acetyltransf_1"/>
    <property type="match status" value="1"/>
</dbReference>
<organism evidence="7 8">
    <name type="scientific">Granulicella aggregans</name>
    <dbReference type="NCBI Taxonomy" id="474949"/>
    <lineage>
        <taxon>Bacteria</taxon>
        <taxon>Pseudomonadati</taxon>
        <taxon>Acidobacteriota</taxon>
        <taxon>Terriglobia</taxon>
        <taxon>Terriglobales</taxon>
        <taxon>Acidobacteriaceae</taxon>
        <taxon>Granulicella</taxon>
    </lineage>
</organism>
<dbReference type="SUPFAM" id="SSF55729">
    <property type="entry name" value="Acyl-CoA N-acyltransferases (Nat)"/>
    <property type="match status" value="1"/>
</dbReference>
<dbReference type="InterPro" id="IPR000182">
    <property type="entry name" value="GNAT_dom"/>
</dbReference>
<dbReference type="GO" id="GO:0016747">
    <property type="term" value="F:acyltransferase activity, transferring groups other than amino-acyl groups"/>
    <property type="evidence" value="ECO:0007669"/>
    <property type="project" value="InterPro"/>
</dbReference>
<dbReference type="AlphaFoldDB" id="A0A7W8E6A3"/>
<evidence type="ECO:0000256" key="2">
    <source>
        <dbReference type="ARBA" id="ARBA00022649"/>
    </source>
</evidence>
<evidence type="ECO:0000256" key="1">
    <source>
        <dbReference type="ARBA" id="ARBA00022491"/>
    </source>
</evidence>
<proteinExistence type="predicted"/>
<reference evidence="7 8" key="1">
    <citation type="submission" date="2020-08" db="EMBL/GenBank/DDBJ databases">
        <title>Genomic Encyclopedia of Type Strains, Phase IV (KMG-V): Genome sequencing to study the core and pangenomes of soil and plant-associated prokaryotes.</title>
        <authorList>
            <person name="Whitman W."/>
        </authorList>
    </citation>
    <scope>NUCLEOTIDE SEQUENCE [LARGE SCALE GENOMIC DNA]</scope>
    <source>
        <strain evidence="7 8">M8UP14</strain>
    </source>
</reference>
<dbReference type="EMBL" id="JACHIP010000024">
    <property type="protein sequence ID" value="MBB5060993.1"/>
    <property type="molecule type" value="Genomic_DNA"/>
</dbReference>
<gene>
    <name evidence="7" type="ORF">HDF16_005729</name>
</gene>
<keyword evidence="1" id="KW-0678">Repressor</keyword>
<evidence type="ECO:0000256" key="3">
    <source>
        <dbReference type="ARBA" id="ARBA00022679"/>
    </source>
</evidence>
<keyword evidence="4" id="KW-0012">Acyltransferase</keyword>
<dbReference type="PROSITE" id="PS51186">
    <property type="entry name" value="GNAT"/>
    <property type="match status" value="1"/>
</dbReference>
<comment type="caution">
    <text evidence="7">The sequence shown here is derived from an EMBL/GenBank/DDBJ whole genome shotgun (WGS) entry which is preliminary data.</text>
</comment>